<organism evidence="6 7">
    <name type="scientific">Bacillus benzoevorans</name>
    <dbReference type="NCBI Taxonomy" id="1456"/>
    <lineage>
        <taxon>Bacteria</taxon>
        <taxon>Bacillati</taxon>
        <taxon>Bacillota</taxon>
        <taxon>Bacilli</taxon>
        <taxon>Bacillales</taxon>
        <taxon>Bacillaceae</taxon>
        <taxon>Bacillus</taxon>
    </lineage>
</organism>
<dbReference type="CDD" id="cd01068">
    <property type="entry name" value="globin_sensor"/>
    <property type="match status" value="1"/>
</dbReference>
<feature type="region of interest" description="Disordered" evidence="4">
    <location>
        <begin position="229"/>
        <end position="249"/>
    </location>
</feature>
<dbReference type="InterPro" id="IPR044398">
    <property type="entry name" value="Globin-sensor_dom"/>
</dbReference>
<dbReference type="SMART" id="SM00283">
    <property type="entry name" value="MA"/>
    <property type="match status" value="1"/>
</dbReference>
<evidence type="ECO:0000256" key="3">
    <source>
        <dbReference type="PROSITE-ProRule" id="PRU00284"/>
    </source>
</evidence>
<name>A0A7X0HP24_9BACI</name>
<proteinExistence type="inferred from homology"/>
<dbReference type="PANTHER" id="PTHR32089:SF118">
    <property type="entry name" value="HEME-BASED AEROTACTIC TRANSDUCER HEMAT"/>
    <property type="match status" value="1"/>
</dbReference>
<dbReference type="GO" id="GO:0007165">
    <property type="term" value="P:signal transduction"/>
    <property type="evidence" value="ECO:0007669"/>
    <property type="project" value="UniProtKB-KW"/>
</dbReference>
<evidence type="ECO:0000313" key="7">
    <source>
        <dbReference type="Proteomes" id="UP000531594"/>
    </source>
</evidence>
<gene>
    <name evidence="6" type="ORF">HNR53_000851</name>
</gene>
<dbReference type="InterPro" id="IPR004089">
    <property type="entry name" value="MCPsignal_dom"/>
</dbReference>
<dbReference type="PROSITE" id="PS50111">
    <property type="entry name" value="CHEMOTAXIS_TRANSDUC_2"/>
    <property type="match status" value="1"/>
</dbReference>
<dbReference type="GO" id="GO:0020037">
    <property type="term" value="F:heme binding"/>
    <property type="evidence" value="ECO:0007669"/>
    <property type="project" value="InterPro"/>
</dbReference>
<dbReference type="PANTHER" id="PTHR32089">
    <property type="entry name" value="METHYL-ACCEPTING CHEMOTAXIS PROTEIN MCPB"/>
    <property type="match status" value="1"/>
</dbReference>
<dbReference type="AlphaFoldDB" id="A0A7X0HP24"/>
<dbReference type="InterPro" id="IPR012292">
    <property type="entry name" value="Globin/Proto"/>
</dbReference>
<dbReference type="Gene3D" id="1.10.287.950">
    <property type="entry name" value="Methyl-accepting chemotaxis protein"/>
    <property type="match status" value="1"/>
</dbReference>
<sequence>MFKTKKSKDLNKWLGRADAEEVVFSISDQAIVHQCRAIGLTEKDLKIGKIVQPVIKEHLPSITSEFFQSMSNIPEYVTIVTQYSNAERWMEMHGHFLIQMFNGHLDDAYLTQLQKIASGHQEIGVMPQWYVASFQSLLQSIQTIIFAETPEKEEYFVVAKSVSKVLNFHQQVILEELEKAGILAKQQEYQQIKDELKEKIFATSHSLVLSMEETSASVEELIQKSMKVSEQGKQTASKTKTSQELAENGQDQLSSLEQQIECIHQSMVSMNGNVEALNQLSIEIRQVVEIVEGISDQTNLLALNATIEAARAGEHGKGFAVVAEEVRKLSDQTQKSVKAIRSFTEQITEQKEQVISGIQEVDHLVGEGLKKSELTSEAFQRIVTATNENLTTVQQVENDLQHLVHIIKEIGAATQKIVQSTEDLNQAAHLA</sequence>
<reference evidence="6 7" key="1">
    <citation type="submission" date="2020-08" db="EMBL/GenBank/DDBJ databases">
        <title>Genomic Encyclopedia of Type Strains, Phase IV (KMG-IV): sequencing the most valuable type-strain genomes for metagenomic binning, comparative biology and taxonomic classification.</title>
        <authorList>
            <person name="Goeker M."/>
        </authorList>
    </citation>
    <scope>NUCLEOTIDE SEQUENCE [LARGE SCALE GENOMIC DNA]</scope>
    <source>
        <strain evidence="6 7">DSM 5391</strain>
    </source>
</reference>
<comment type="similarity">
    <text evidence="2">Belongs to the methyl-accepting chemotaxis (MCP) protein family.</text>
</comment>
<evidence type="ECO:0000259" key="5">
    <source>
        <dbReference type="PROSITE" id="PS50111"/>
    </source>
</evidence>
<dbReference type="InterPro" id="IPR009050">
    <property type="entry name" value="Globin-like_sf"/>
</dbReference>
<accession>A0A7X0HP24</accession>
<dbReference type="PRINTS" id="PR00260">
    <property type="entry name" value="CHEMTRNSDUCR"/>
</dbReference>
<dbReference type="SUPFAM" id="SSF58104">
    <property type="entry name" value="Methyl-accepting chemotaxis protein (MCP) signaling domain"/>
    <property type="match status" value="1"/>
</dbReference>
<dbReference type="Pfam" id="PF00015">
    <property type="entry name" value="MCPsignal"/>
    <property type="match status" value="1"/>
</dbReference>
<evidence type="ECO:0000256" key="4">
    <source>
        <dbReference type="SAM" id="MobiDB-lite"/>
    </source>
</evidence>
<keyword evidence="7" id="KW-1185">Reference proteome</keyword>
<feature type="domain" description="Methyl-accepting transducer" evidence="5">
    <location>
        <begin position="210"/>
        <end position="425"/>
    </location>
</feature>
<evidence type="ECO:0000313" key="6">
    <source>
        <dbReference type="EMBL" id="MBB6444243.1"/>
    </source>
</evidence>
<dbReference type="GO" id="GO:0004888">
    <property type="term" value="F:transmembrane signaling receptor activity"/>
    <property type="evidence" value="ECO:0007669"/>
    <property type="project" value="InterPro"/>
</dbReference>
<dbReference type="EMBL" id="JACHGK010000002">
    <property type="protein sequence ID" value="MBB6444243.1"/>
    <property type="molecule type" value="Genomic_DNA"/>
</dbReference>
<evidence type="ECO:0000256" key="2">
    <source>
        <dbReference type="ARBA" id="ARBA00029447"/>
    </source>
</evidence>
<dbReference type="GO" id="GO:0016020">
    <property type="term" value="C:membrane"/>
    <property type="evidence" value="ECO:0007669"/>
    <property type="project" value="InterPro"/>
</dbReference>
<evidence type="ECO:0000256" key="1">
    <source>
        <dbReference type="ARBA" id="ARBA00023224"/>
    </source>
</evidence>
<protein>
    <submittedName>
        <fullName evidence="6">Heme-based aerotactic transducer</fullName>
    </submittedName>
</protein>
<dbReference type="SUPFAM" id="SSF46458">
    <property type="entry name" value="Globin-like"/>
    <property type="match status" value="1"/>
</dbReference>
<comment type="caution">
    <text evidence="6">The sequence shown here is derived from an EMBL/GenBank/DDBJ whole genome shotgun (WGS) entry which is preliminary data.</text>
</comment>
<keyword evidence="1 3" id="KW-0807">Transducer</keyword>
<dbReference type="GO" id="GO:0019825">
    <property type="term" value="F:oxygen binding"/>
    <property type="evidence" value="ECO:0007669"/>
    <property type="project" value="InterPro"/>
</dbReference>
<dbReference type="InterPro" id="IPR039379">
    <property type="entry name" value="Protoglobin_sensor_dom"/>
</dbReference>
<dbReference type="InterPro" id="IPR004090">
    <property type="entry name" value="Chemotax_Me-accpt_rcpt"/>
</dbReference>
<dbReference type="Proteomes" id="UP000531594">
    <property type="component" value="Unassembled WGS sequence"/>
</dbReference>
<dbReference type="Pfam" id="PF11563">
    <property type="entry name" value="Protoglobin"/>
    <property type="match status" value="1"/>
</dbReference>
<dbReference type="GO" id="GO:0006935">
    <property type="term" value="P:chemotaxis"/>
    <property type="evidence" value="ECO:0007669"/>
    <property type="project" value="InterPro"/>
</dbReference>
<dbReference type="Gene3D" id="1.10.490.10">
    <property type="entry name" value="Globins"/>
    <property type="match status" value="1"/>
</dbReference>